<dbReference type="PANTHER" id="PTHR42737:SF2">
    <property type="entry name" value="GLUTATHIONE REDUCTASE"/>
    <property type="match status" value="1"/>
</dbReference>
<dbReference type="AlphaFoldDB" id="A0A5B0L1K8"/>
<dbReference type="PANTHER" id="PTHR42737">
    <property type="entry name" value="GLUTATHIONE REDUCTASE"/>
    <property type="match status" value="1"/>
</dbReference>
<dbReference type="Gene3D" id="3.30.390.30">
    <property type="match status" value="1"/>
</dbReference>
<dbReference type="InterPro" id="IPR004099">
    <property type="entry name" value="Pyr_nucl-diS_OxRdtase_dimer"/>
</dbReference>
<reference evidence="17 18" key="1">
    <citation type="submission" date="2019-07" db="EMBL/GenBank/DDBJ databases">
        <title>Genome sequencing of the stress-tolerant strain Azospirillum brasilense Az19.</title>
        <authorList>
            <person name="Maroniche G.A."/>
            <person name="Garcia J.E."/>
            <person name="Pagnussat L."/>
            <person name="Amenta M."/>
            <person name="Creus C.M."/>
        </authorList>
    </citation>
    <scope>NUCLEOTIDE SEQUENCE [LARGE SCALE GENOMIC DNA]</scope>
    <source>
        <strain evidence="17 18">Az19</strain>
    </source>
</reference>
<dbReference type="InterPro" id="IPR012999">
    <property type="entry name" value="Pyr_OxRdtase_I_AS"/>
</dbReference>
<dbReference type="NCBIfam" id="TIGR01424">
    <property type="entry name" value="gluta_reduc_2"/>
    <property type="match status" value="1"/>
</dbReference>
<keyword evidence="5 14" id="KW-0521">NADP</keyword>
<evidence type="ECO:0000256" key="8">
    <source>
        <dbReference type="ARBA" id="ARBA00023284"/>
    </source>
</evidence>
<dbReference type="InterPro" id="IPR023753">
    <property type="entry name" value="FAD/NAD-binding_dom"/>
</dbReference>
<evidence type="ECO:0000259" key="16">
    <source>
        <dbReference type="Pfam" id="PF07992"/>
    </source>
</evidence>
<feature type="binding site" evidence="11">
    <location>
        <begin position="191"/>
        <end position="198"/>
    </location>
    <ligand>
        <name>NAD(+)</name>
        <dbReference type="ChEBI" id="CHEBI:57540"/>
    </ligand>
</feature>
<evidence type="ECO:0000256" key="6">
    <source>
        <dbReference type="ARBA" id="ARBA00023002"/>
    </source>
</evidence>
<keyword evidence="7" id="KW-1015">Disulfide bond</keyword>
<feature type="domain" description="Pyridine nucleotide-disulphide oxidoreductase dimerisation" evidence="15">
    <location>
        <begin position="354"/>
        <end position="462"/>
    </location>
</feature>
<accession>A0A5B0L1K8</accession>
<dbReference type="GO" id="GO:0045454">
    <property type="term" value="P:cell redox homeostasis"/>
    <property type="evidence" value="ECO:0007669"/>
    <property type="project" value="InterPro"/>
</dbReference>
<feature type="disulfide bond" description="Redox-active" evidence="12">
    <location>
        <begin position="60"/>
        <end position="65"/>
    </location>
</feature>
<dbReference type="SUPFAM" id="SSF55424">
    <property type="entry name" value="FAD/NAD-linked reductases, dimerisation (C-terminal) domain"/>
    <property type="match status" value="1"/>
</dbReference>
<feature type="binding site" evidence="11">
    <location>
        <position position="278"/>
    </location>
    <ligand>
        <name>NAD(+)</name>
        <dbReference type="ChEBI" id="CHEBI:57540"/>
    </ligand>
</feature>
<comment type="function">
    <text evidence="14">Catalyzes the reduction of glutathione disulfide (GSSG) to reduced glutathione (GSH).</text>
</comment>
<feature type="active site" description="Proton acceptor" evidence="10">
    <location>
        <position position="452"/>
    </location>
</feature>
<keyword evidence="11" id="KW-0547">Nucleotide-binding</keyword>
<comment type="caution">
    <text evidence="17">The sequence shown here is derived from an EMBL/GenBank/DDBJ whole genome shotgun (WGS) entry which is preliminary data.</text>
</comment>
<dbReference type="GO" id="GO:0050660">
    <property type="term" value="F:flavin adenine dinucleotide binding"/>
    <property type="evidence" value="ECO:0007669"/>
    <property type="project" value="InterPro"/>
</dbReference>
<dbReference type="InterPro" id="IPR016156">
    <property type="entry name" value="FAD/NAD-linked_Rdtase_dimer_sf"/>
</dbReference>
<comment type="catalytic activity">
    <reaction evidence="9 14">
        <text>2 glutathione + NADP(+) = glutathione disulfide + NADPH + H(+)</text>
        <dbReference type="Rhea" id="RHEA:11740"/>
        <dbReference type="ChEBI" id="CHEBI:15378"/>
        <dbReference type="ChEBI" id="CHEBI:57783"/>
        <dbReference type="ChEBI" id="CHEBI:57925"/>
        <dbReference type="ChEBI" id="CHEBI:58297"/>
        <dbReference type="ChEBI" id="CHEBI:58349"/>
        <dbReference type="EC" id="1.8.1.7"/>
    </reaction>
</comment>
<keyword evidence="6 13" id="KW-0560">Oxidoreductase</keyword>
<protein>
    <recommendedName>
        <fullName evidence="14">Glutathione reductase</fullName>
        <shortName evidence="14">GRase</shortName>
        <ecNumber evidence="14">1.8.1.7</ecNumber>
    </recommendedName>
</protein>
<dbReference type="PROSITE" id="PS00076">
    <property type="entry name" value="PYRIDINE_REDOX_1"/>
    <property type="match status" value="1"/>
</dbReference>
<dbReference type="NCBIfam" id="NF004776">
    <property type="entry name" value="PRK06116.1"/>
    <property type="match status" value="1"/>
</dbReference>
<dbReference type="GO" id="GO:0034599">
    <property type="term" value="P:cellular response to oxidative stress"/>
    <property type="evidence" value="ECO:0007669"/>
    <property type="project" value="TreeGrafter"/>
</dbReference>
<dbReference type="GO" id="GO:0005829">
    <property type="term" value="C:cytosol"/>
    <property type="evidence" value="ECO:0007669"/>
    <property type="project" value="TreeGrafter"/>
</dbReference>
<evidence type="ECO:0000313" key="17">
    <source>
        <dbReference type="EMBL" id="KAA1058817.1"/>
    </source>
</evidence>
<keyword evidence="3 13" id="KW-0285">Flavoprotein</keyword>
<dbReference type="InterPro" id="IPR046952">
    <property type="entry name" value="GSHR/TRXR-like"/>
</dbReference>
<evidence type="ECO:0000259" key="15">
    <source>
        <dbReference type="Pfam" id="PF02852"/>
    </source>
</evidence>
<comment type="subunit">
    <text evidence="2">Homodimer.</text>
</comment>
<feature type="binding site" evidence="11">
    <location>
        <position position="69"/>
    </location>
    <ligand>
        <name>FAD</name>
        <dbReference type="ChEBI" id="CHEBI:57692"/>
    </ligand>
</feature>
<dbReference type="Pfam" id="PF02852">
    <property type="entry name" value="Pyr_redox_dim"/>
    <property type="match status" value="1"/>
</dbReference>
<evidence type="ECO:0000256" key="2">
    <source>
        <dbReference type="ARBA" id="ARBA00011738"/>
    </source>
</evidence>
<evidence type="ECO:0000256" key="11">
    <source>
        <dbReference type="PIRSR" id="PIRSR000350-3"/>
    </source>
</evidence>
<dbReference type="EC" id="1.8.1.7" evidence="14"/>
<proteinExistence type="inferred from homology"/>
<dbReference type="Gene3D" id="3.50.50.60">
    <property type="entry name" value="FAD/NAD(P)-binding domain"/>
    <property type="match status" value="2"/>
</dbReference>
<feature type="binding site" evidence="11">
    <location>
        <position position="132"/>
    </location>
    <ligand>
        <name>FAD</name>
        <dbReference type="ChEBI" id="CHEBI:57692"/>
    </ligand>
</feature>
<evidence type="ECO:0000313" key="18">
    <source>
        <dbReference type="Proteomes" id="UP000325333"/>
    </source>
</evidence>
<feature type="binding site" evidence="11">
    <location>
        <position position="319"/>
    </location>
    <ligand>
        <name>FAD</name>
        <dbReference type="ChEBI" id="CHEBI:57692"/>
    </ligand>
</feature>
<dbReference type="GO" id="GO:0006749">
    <property type="term" value="P:glutathione metabolic process"/>
    <property type="evidence" value="ECO:0007669"/>
    <property type="project" value="InterPro"/>
</dbReference>
<keyword evidence="11" id="KW-0520">NAD</keyword>
<keyword evidence="8 13" id="KW-0676">Redox-active center</keyword>
<evidence type="ECO:0000256" key="9">
    <source>
        <dbReference type="ARBA" id="ARBA00049142"/>
    </source>
</evidence>
<evidence type="ECO:0000256" key="12">
    <source>
        <dbReference type="PIRSR" id="PIRSR000350-4"/>
    </source>
</evidence>
<sequence length="467" mass="50031">MGNTPLPFGSWDCKETAVAEFDFDLFTIGAGSGGVAASRRAAAMGAKVAICEGSRVGGTCVIRGCVPKKLLVYAAQFRDAFEDSSAYGWSTTTPAFDWATLIGRKDTEIDRLNGIYIKMLENSGVTLHTGFGRLIDRHTVEVANQRYTAKNILVATGGWPALPKIPGIEHAVTSNEALQLGTLPHSVIILGGGYIAVEFAGIFQGLGAEVTIMIRGEELLNGFDDDIRVALAQEMRKRGITILTRTQPVKVEEGPGGFTVTDQLGREHSAGLVMAATGRRPNTRDLGLEAAGVALDDAGAIRVDEYSRTSVDNIFAVGDVTDRMALTPVAIAEGRAFVETLFNDNPTSISYANIPTAVFSIPPLGTVGLTEAEARAKYATVDIYKAGFRPMKHTMSGRDERVLMKLVVDGESQRVLGCHMMGMDAPEIVQGLGIALNCGATKRDFDRTIALHPSTAEEFVLMREKVS</sequence>
<dbReference type="InterPro" id="IPR006324">
    <property type="entry name" value="GSHR"/>
</dbReference>
<dbReference type="GO" id="GO:0050661">
    <property type="term" value="F:NADP binding"/>
    <property type="evidence" value="ECO:0007669"/>
    <property type="project" value="InterPro"/>
</dbReference>
<dbReference type="GO" id="GO:0004362">
    <property type="term" value="F:glutathione-disulfide reductase (NADPH) activity"/>
    <property type="evidence" value="ECO:0007669"/>
    <property type="project" value="UniProtKB-EC"/>
</dbReference>
<evidence type="ECO:0000256" key="14">
    <source>
        <dbReference type="RuleBase" id="RU365040"/>
    </source>
</evidence>
<feature type="domain" description="FAD/NAD(P)-binding" evidence="16">
    <location>
        <begin position="24"/>
        <end position="334"/>
    </location>
</feature>
<name>A0A5B0L1K8_9PROT</name>
<dbReference type="InterPro" id="IPR001100">
    <property type="entry name" value="Pyr_nuc-diS_OxRdtase"/>
</dbReference>
<organism evidence="17 18">
    <name type="scientific">Azospirillum argentinense</name>
    <dbReference type="NCBI Taxonomy" id="2970906"/>
    <lineage>
        <taxon>Bacteria</taxon>
        <taxon>Pseudomonadati</taxon>
        <taxon>Pseudomonadota</taxon>
        <taxon>Alphaproteobacteria</taxon>
        <taxon>Rhodospirillales</taxon>
        <taxon>Azospirillaceae</taxon>
        <taxon>Azospirillum</taxon>
    </lineage>
</organism>
<dbReference type="PRINTS" id="PR00368">
    <property type="entry name" value="FADPNR"/>
</dbReference>
<comment type="similarity">
    <text evidence="1 13">Belongs to the class-I pyridine nucleotide-disulfide oxidoreductase family.</text>
</comment>
<comment type="cofactor">
    <cofactor evidence="11">
        <name>FAD</name>
        <dbReference type="ChEBI" id="CHEBI:57692"/>
    </cofactor>
    <text evidence="11">Binds 1 FAD per subunit.</text>
</comment>
<evidence type="ECO:0000256" key="10">
    <source>
        <dbReference type="PIRSR" id="PIRSR000350-2"/>
    </source>
</evidence>
<dbReference type="Proteomes" id="UP000325333">
    <property type="component" value="Unassembled WGS sequence"/>
</dbReference>
<evidence type="ECO:0000256" key="13">
    <source>
        <dbReference type="RuleBase" id="RU003691"/>
    </source>
</evidence>
<evidence type="ECO:0000256" key="3">
    <source>
        <dbReference type="ARBA" id="ARBA00022630"/>
    </source>
</evidence>
<keyword evidence="4 11" id="KW-0274">FAD</keyword>
<dbReference type="PIRSF" id="PIRSF000350">
    <property type="entry name" value="Mercury_reductase_MerA"/>
    <property type="match status" value="1"/>
</dbReference>
<dbReference type="EMBL" id="VEWN01000001">
    <property type="protein sequence ID" value="KAA1058817.1"/>
    <property type="molecule type" value="Genomic_DNA"/>
</dbReference>
<evidence type="ECO:0000256" key="5">
    <source>
        <dbReference type="ARBA" id="ARBA00022857"/>
    </source>
</evidence>
<evidence type="ECO:0000256" key="4">
    <source>
        <dbReference type="ARBA" id="ARBA00022827"/>
    </source>
</evidence>
<dbReference type="Pfam" id="PF07992">
    <property type="entry name" value="Pyr_redox_2"/>
    <property type="match status" value="1"/>
</dbReference>
<gene>
    <name evidence="17" type="ORF">FH063_001017</name>
</gene>
<evidence type="ECO:0000256" key="7">
    <source>
        <dbReference type="ARBA" id="ARBA00023157"/>
    </source>
</evidence>
<dbReference type="InterPro" id="IPR036188">
    <property type="entry name" value="FAD/NAD-bd_sf"/>
</dbReference>
<evidence type="ECO:0000256" key="1">
    <source>
        <dbReference type="ARBA" id="ARBA00007532"/>
    </source>
</evidence>
<dbReference type="PRINTS" id="PR00411">
    <property type="entry name" value="PNDRDTASEI"/>
</dbReference>
<dbReference type="SUPFAM" id="SSF51905">
    <property type="entry name" value="FAD/NAD(P)-binding domain"/>
    <property type="match status" value="1"/>
</dbReference>